<dbReference type="InterPro" id="IPR007044">
    <property type="entry name" value="Cyclodeamin/CycHdrlase"/>
</dbReference>
<dbReference type="RefSeq" id="WP_350244432.1">
    <property type="nucleotide sequence ID" value="NZ_CP158299.1"/>
</dbReference>
<dbReference type="Pfam" id="PF04961">
    <property type="entry name" value="FTCD_C"/>
    <property type="match status" value="1"/>
</dbReference>
<accession>A0AAU7UD21</accession>
<sequence length="205" mass="21280">MSVWEQSAAALLRHTASAEPTPGGGSVAALTGTFGLGLVIMGLELSARRPDADAGVAPLLAETRALLTRLEAHPDADVAAFQGYIAALDRPKASDEEKAQRREAIRQAARQATEAPLSAARDLLGALRLAERAAPLTHRTVVSDVGAGAHLIHGALHATLLNVDINLGSLPEPERAAAHQERVQLAEQATGLGQQVTAAVARQLA</sequence>
<reference evidence="2" key="1">
    <citation type="submission" date="2024-06" db="EMBL/GenBank/DDBJ databases">
        <title>Draft Genome Sequence of Deinococcus sonorensis Type Strain KR-87, a Biofilm Producing Representative of the Genus Deinococcus.</title>
        <authorList>
            <person name="Boren L.S."/>
            <person name="Grosso R.A."/>
            <person name="Hugenberg-Cox A.N."/>
            <person name="Hill J.T.E."/>
            <person name="Albert C.M."/>
            <person name="Tuohy J.M."/>
        </authorList>
    </citation>
    <scope>NUCLEOTIDE SEQUENCE</scope>
    <source>
        <strain evidence="2">KR-87</strain>
    </source>
</reference>
<feature type="domain" description="Cyclodeaminase/cyclohydrolase" evidence="1">
    <location>
        <begin position="9"/>
        <end position="183"/>
    </location>
</feature>
<protein>
    <submittedName>
        <fullName evidence="2">Cyclodeaminase/cyclohydrolase family protein</fullName>
    </submittedName>
</protein>
<dbReference type="SUPFAM" id="SSF101262">
    <property type="entry name" value="Methenyltetrahydrofolate cyclohydrolase-like"/>
    <property type="match status" value="1"/>
</dbReference>
<dbReference type="EMBL" id="CP158299">
    <property type="protein sequence ID" value="XBV86364.1"/>
    <property type="molecule type" value="Genomic_DNA"/>
</dbReference>
<gene>
    <name evidence="2" type="ORF">ABOD76_08640</name>
</gene>
<dbReference type="GO" id="GO:0003824">
    <property type="term" value="F:catalytic activity"/>
    <property type="evidence" value="ECO:0007669"/>
    <property type="project" value="InterPro"/>
</dbReference>
<proteinExistence type="predicted"/>
<organism evidence="2">
    <name type="scientific">Deinococcus sonorensis KR-87</name>
    <dbReference type="NCBI Taxonomy" id="694439"/>
    <lineage>
        <taxon>Bacteria</taxon>
        <taxon>Thermotogati</taxon>
        <taxon>Deinococcota</taxon>
        <taxon>Deinococci</taxon>
        <taxon>Deinococcales</taxon>
        <taxon>Deinococcaceae</taxon>
        <taxon>Deinococcus</taxon>
    </lineage>
</organism>
<dbReference type="Gene3D" id="1.20.120.680">
    <property type="entry name" value="Formiminotetrahydrofolate cyclodeaminase monomer, up-and-down helical bundle"/>
    <property type="match status" value="1"/>
</dbReference>
<dbReference type="InterPro" id="IPR036178">
    <property type="entry name" value="Formintransfe-cycloase-like_sf"/>
</dbReference>
<evidence type="ECO:0000259" key="1">
    <source>
        <dbReference type="Pfam" id="PF04961"/>
    </source>
</evidence>
<dbReference type="AlphaFoldDB" id="A0AAU7UD21"/>
<evidence type="ECO:0000313" key="2">
    <source>
        <dbReference type="EMBL" id="XBV86364.1"/>
    </source>
</evidence>
<dbReference type="KEGG" id="dsc:ABOD76_08640"/>
<name>A0AAU7UD21_9DEIO</name>